<proteinExistence type="predicted"/>
<organism evidence="2">
    <name type="scientific">Tanacetum cinerariifolium</name>
    <name type="common">Dalmatian daisy</name>
    <name type="synonym">Chrysanthemum cinerariifolium</name>
    <dbReference type="NCBI Taxonomy" id="118510"/>
    <lineage>
        <taxon>Eukaryota</taxon>
        <taxon>Viridiplantae</taxon>
        <taxon>Streptophyta</taxon>
        <taxon>Embryophyta</taxon>
        <taxon>Tracheophyta</taxon>
        <taxon>Spermatophyta</taxon>
        <taxon>Magnoliopsida</taxon>
        <taxon>eudicotyledons</taxon>
        <taxon>Gunneridae</taxon>
        <taxon>Pentapetalae</taxon>
        <taxon>asterids</taxon>
        <taxon>campanulids</taxon>
        <taxon>Asterales</taxon>
        <taxon>Asteraceae</taxon>
        <taxon>Asteroideae</taxon>
        <taxon>Anthemideae</taxon>
        <taxon>Anthemidinae</taxon>
        <taxon>Tanacetum</taxon>
    </lineage>
</organism>
<name>A0A699XTM1_TANCI</name>
<feature type="non-terminal residue" evidence="2">
    <location>
        <position position="76"/>
    </location>
</feature>
<feature type="compositionally biased region" description="Polar residues" evidence="1">
    <location>
        <begin position="47"/>
        <end position="60"/>
    </location>
</feature>
<accession>A0A699XTM1</accession>
<dbReference type="EMBL" id="BKCJ011890117">
    <property type="protein sequence ID" value="GFD61358.1"/>
    <property type="molecule type" value="Genomic_DNA"/>
</dbReference>
<feature type="compositionally biased region" description="Basic and acidic residues" evidence="1">
    <location>
        <begin position="65"/>
        <end position="76"/>
    </location>
</feature>
<gene>
    <name evidence="2" type="ORF">Tci_933327</name>
</gene>
<protein>
    <submittedName>
        <fullName evidence="2">Uncharacterized protein</fullName>
    </submittedName>
</protein>
<dbReference type="AlphaFoldDB" id="A0A699XTM1"/>
<comment type="caution">
    <text evidence="2">The sequence shown here is derived from an EMBL/GenBank/DDBJ whole genome shotgun (WGS) entry which is preliminary data.</text>
</comment>
<evidence type="ECO:0000256" key="1">
    <source>
        <dbReference type="SAM" id="MobiDB-lite"/>
    </source>
</evidence>
<sequence>MSSVLLCWWTDHLDEKMRVEVVEEVLEQIQRKNRVDKALKMATSEQLYDKTQGQNEQIETLGTKRSKDFERERKMT</sequence>
<reference evidence="2" key="1">
    <citation type="journal article" date="2019" name="Sci. Rep.">
        <title>Draft genome of Tanacetum cinerariifolium, the natural source of mosquito coil.</title>
        <authorList>
            <person name="Yamashiro T."/>
            <person name="Shiraishi A."/>
            <person name="Satake H."/>
            <person name="Nakayama K."/>
        </authorList>
    </citation>
    <scope>NUCLEOTIDE SEQUENCE</scope>
</reference>
<evidence type="ECO:0000313" key="2">
    <source>
        <dbReference type="EMBL" id="GFD61358.1"/>
    </source>
</evidence>
<feature type="region of interest" description="Disordered" evidence="1">
    <location>
        <begin position="47"/>
        <end position="76"/>
    </location>
</feature>